<reference evidence="2" key="2">
    <citation type="submission" date="2018-05" db="EMBL/GenBank/DDBJ databases">
        <title>OpunRS2 (Oryza punctata Reference Sequence Version 2).</title>
        <authorList>
            <person name="Zhang J."/>
            <person name="Kudrna D."/>
            <person name="Lee S."/>
            <person name="Talag J."/>
            <person name="Welchert J."/>
            <person name="Wing R.A."/>
        </authorList>
    </citation>
    <scope>NUCLEOTIDE SEQUENCE [LARGE SCALE GENOMIC DNA]</scope>
</reference>
<dbReference type="HOGENOM" id="CLU_154880_0_0_1"/>
<dbReference type="OMA" id="YLWIWED"/>
<organism evidence="2">
    <name type="scientific">Oryza punctata</name>
    <name type="common">Red rice</name>
    <dbReference type="NCBI Taxonomy" id="4537"/>
    <lineage>
        <taxon>Eukaryota</taxon>
        <taxon>Viridiplantae</taxon>
        <taxon>Streptophyta</taxon>
        <taxon>Embryophyta</taxon>
        <taxon>Tracheophyta</taxon>
        <taxon>Spermatophyta</taxon>
        <taxon>Magnoliopsida</taxon>
        <taxon>Liliopsida</taxon>
        <taxon>Poales</taxon>
        <taxon>Poaceae</taxon>
        <taxon>BOP clade</taxon>
        <taxon>Oryzoideae</taxon>
        <taxon>Oryzeae</taxon>
        <taxon>Oryzinae</taxon>
        <taxon>Oryza</taxon>
    </lineage>
</organism>
<proteinExistence type="predicted"/>
<dbReference type="Proteomes" id="UP000026962">
    <property type="component" value="Chromosome 7"/>
</dbReference>
<evidence type="ECO:0000256" key="1">
    <source>
        <dbReference type="SAM" id="MobiDB-lite"/>
    </source>
</evidence>
<protein>
    <submittedName>
        <fullName evidence="2">Uncharacterized protein</fullName>
    </submittedName>
</protein>
<dbReference type="EnsemblPlants" id="OPUNC07G20810.1">
    <property type="protein sequence ID" value="OPUNC07G20810.1"/>
    <property type="gene ID" value="OPUNC07G20810"/>
</dbReference>
<evidence type="ECO:0000313" key="3">
    <source>
        <dbReference type="Proteomes" id="UP000026962"/>
    </source>
</evidence>
<sequence length="106" mass="12111">MDAGSGSLSRSSRCSDERSRASVCCVPELKCACGRPAVPGKSTTEKNPGRRWLHCGGEVRRYYLWIWEDLLNEYVEEMVAYCHTGKYDSLRETCDTLRWQLVDEKA</sequence>
<dbReference type="Gramene" id="OPUNC07G20810.1">
    <property type="protein sequence ID" value="OPUNC07G20810.1"/>
    <property type="gene ID" value="OPUNC07G20810"/>
</dbReference>
<evidence type="ECO:0000313" key="2">
    <source>
        <dbReference type="EnsemblPlants" id="OPUNC07G20810.1"/>
    </source>
</evidence>
<accession>A0A0E0LNC5</accession>
<feature type="compositionally biased region" description="Low complexity" evidence="1">
    <location>
        <begin position="1"/>
        <end position="12"/>
    </location>
</feature>
<name>A0A0E0LNC5_ORYPU</name>
<feature type="region of interest" description="Disordered" evidence="1">
    <location>
        <begin position="1"/>
        <end position="21"/>
    </location>
</feature>
<reference evidence="2" key="1">
    <citation type="submission" date="2015-04" db="UniProtKB">
        <authorList>
            <consortium name="EnsemblPlants"/>
        </authorList>
    </citation>
    <scope>IDENTIFICATION</scope>
</reference>
<dbReference type="AlphaFoldDB" id="A0A0E0LNC5"/>
<keyword evidence="3" id="KW-1185">Reference proteome</keyword>
<dbReference type="eggNOG" id="ENOG502R4T3">
    <property type="taxonomic scope" value="Eukaryota"/>
</dbReference>